<keyword evidence="3" id="KW-0645">Protease</keyword>
<dbReference type="RefSeq" id="WP_210666817.1">
    <property type="nucleotide sequence ID" value="NZ_JAGFBV010000018.1"/>
</dbReference>
<dbReference type="GO" id="GO:0008233">
    <property type="term" value="F:peptidase activity"/>
    <property type="evidence" value="ECO:0007669"/>
    <property type="project" value="UniProtKB-KW"/>
</dbReference>
<sequence>MKKIMLSLLIAFGLSSCSLGDDIQDTCGAYEDVSFTGFPLLCNYSVKTMPNNATALIVNSQEKLEVNFTKHENTCTVPSDPAIDFTKNYLIGIYAGAKPTSGYAIKMSSIVENNCQIVINYYEKSPLPNEVITDGTTYPTDFILIPKTSKTIYFNKTTQSANTMIVGNYSSVCAGGGCLNFFQINDYNTIEFKNVVLNQYNFSQYKNTTTGKVGDYTLFLKSIPAEILNLKGQTKTYGAPDSSDQGGVYFELRQDGNTTKIYIDNKDTADQSVEIKAFKKAIQDKITALKKYSSS</sequence>
<evidence type="ECO:0000256" key="1">
    <source>
        <dbReference type="SAM" id="SignalP"/>
    </source>
</evidence>
<accession>A0A940X8C1</accession>
<dbReference type="Proteomes" id="UP000675047">
    <property type="component" value="Unassembled WGS sequence"/>
</dbReference>
<evidence type="ECO:0000313" key="4">
    <source>
        <dbReference type="Proteomes" id="UP000675047"/>
    </source>
</evidence>
<evidence type="ECO:0000313" key="3">
    <source>
        <dbReference type="EMBL" id="MBP4138829.1"/>
    </source>
</evidence>
<protein>
    <submittedName>
        <fullName evidence="3">Protease complex subunit PrcB family protein</fullName>
    </submittedName>
</protein>
<dbReference type="PROSITE" id="PS51257">
    <property type="entry name" value="PROKAR_LIPOPROTEIN"/>
    <property type="match status" value="1"/>
</dbReference>
<comment type="caution">
    <text evidence="3">The sequence shown here is derived from an EMBL/GenBank/DDBJ whole genome shotgun (WGS) entry which is preliminary data.</text>
</comment>
<keyword evidence="4" id="KW-1185">Reference proteome</keyword>
<organism evidence="3 4">
    <name type="scientific">Flavobacterium geliluteum</name>
    <dbReference type="NCBI Taxonomy" id="2816120"/>
    <lineage>
        <taxon>Bacteria</taxon>
        <taxon>Pseudomonadati</taxon>
        <taxon>Bacteroidota</taxon>
        <taxon>Flavobacteriia</taxon>
        <taxon>Flavobacteriales</taxon>
        <taxon>Flavobacteriaceae</taxon>
        <taxon>Flavobacterium</taxon>
    </lineage>
</organism>
<feature type="domain" description="PrcB C-terminal" evidence="2">
    <location>
        <begin position="91"/>
        <end position="145"/>
    </location>
</feature>
<dbReference type="Pfam" id="PF14343">
    <property type="entry name" value="PrcB_C"/>
    <property type="match status" value="1"/>
</dbReference>
<dbReference type="EMBL" id="JAGFBV010000018">
    <property type="protein sequence ID" value="MBP4138829.1"/>
    <property type="molecule type" value="Genomic_DNA"/>
</dbReference>
<proteinExistence type="predicted"/>
<dbReference type="GO" id="GO:0006508">
    <property type="term" value="P:proteolysis"/>
    <property type="evidence" value="ECO:0007669"/>
    <property type="project" value="UniProtKB-KW"/>
</dbReference>
<name>A0A940X8C1_9FLAO</name>
<keyword evidence="3" id="KW-0378">Hydrolase</keyword>
<dbReference type="InterPro" id="IPR025748">
    <property type="entry name" value="PrcB_C_dom"/>
</dbReference>
<feature type="chain" id="PRO_5037396293" evidence="1">
    <location>
        <begin position="21"/>
        <end position="295"/>
    </location>
</feature>
<keyword evidence="1" id="KW-0732">Signal</keyword>
<dbReference type="AlphaFoldDB" id="A0A940X8C1"/>
<reference evidence="3 4" key="1">
    <citation type="submission" date="2021-03" db="EMBL/GenBank/DDBJ databases">
        <title>Flavobacterium Flabelliformis Sp. Nov. And Flavobacterium Geliluteum Sp. Nov., Two Novel Multidrug Resistant Psychrophilic Species Isolated From Antarctica.</title>
        <authorList>
            <person name="Kralova S."/>
            <person name="Busse H.J."/>
            <person name="Bezdicek M."/>
            <person name="Nykrynova M."/>
            <person name="Kroupova E."/>
            <person name="Krsek D."/>
            <person name="Sedlacek I."/>
        </authorList>
    </citation>
    <scope>NUCLEOTIDE SEQUENCE [LARGE SCALE GENOMIC DNA]</scope>
    <source>
        <strain evidence="3 4">P7388</strain>
    </source>
</reference>
<gene>
    <name evidence="3" type="ORF">J3495_12125</name>
</gene>
<feature type="signal peptide" evidence="1">
    <location>
        <begin position="1"/>
        <end position="20"/>
    </location>
</feature>
<evidence type="ECO:0000259" key="2">
    <source>
        <dbReference type="Pfam" id="PF14343"/>
    </source>
</evidence>